<dbReference type="InterPro" id="IPR046867">
    <property type="entry name" value="AldOxase/xan_DH_MoCoBD2"/>
</dbReference>
<dbReference type="Gene3D" id="3.30.365.10">
    <property type="entry name" value="Aldehyde oxidase/xanthine dehydrogenase, molybdopterin binding domain"/>
    <property type="match status" value="1"/>
</dbReference>
<dbReference type="EMBL" id="JAVDQZ010000008">
    <property type="protein sequence ID" value="MDR6428716.1"/>
    <property type="molecule type" value="Genomic_DNA"/>
</dbReference>
<gene>
    <name evidence="2" type="ORF">J2738_004880</name>
</gene>
<accession>A0AAE4BY28</accession>
<comment type="caution">
    <text evidence="2">The sequence shown here is derived from an EMBL/GenBank/DDBJ whole genome shotgun (WGS) entry which is preliminary data.</text>
</comment>
<dbReference type="Pfam" id="PF20256">
    <property type="entry name" value="MoCoBD_2"/>
    <property type="match status" value="1"/>
</dbReference>
<dbReference type="AlphaFoldDB" id="A0AAE4BY28"/>
<evidence type="ECO:0000259" key="1">
    <source>
        <dbReference type="Pfam" id="PF20256"/>
    </source>
</evidence>
<dbReference type="GO" id="GO:0016491">
    <property type="term" value="F:oxidoreductase activity"/>
    <property type="evidence" value="ECO:0007669"/>
    <property type="project" value="InterPro"/>
</dbReference>
<dbReference type="SUPFAM" id="SSF56003">
    <property type="entry name" value="Molybdenum cofactor-binding domain"/>
    <property type="match status" value="1"/>
</dbReference>
<name>A0AAE4BY28_VARPD</name>
<organism evidence="2 3">
    <name type="scientific">Variovorax paradoxus</name>
    <dbReference type="NCBI Taxonomy" id="34073"/>
    <lineage>
        <taxon>Bacteria</taxon>
        <taxon>Pseudomonadati</taxon>
        <taxon>Pseudomonadota</taxon>
        <taxon>Betaproteobacteria</taxon>
        <taxon>Burkholderiales</taxon>
        <taxon>Comamonadaceae</taxon>
        <taxon>Variovorax</taxon>
    </lineage>
</organism>
<sequence>MAIDCGRAINPGHVEAQMSSGVVDAMSVAFRAKVTIKDGRAEQSSFGDYQILRMGEEPQVITHIVEIGSPLGGAGGPGVPPLAPALAAAASALSGRQVRRLPLADEVLA</sequence>
<feature type="domain" description="Aldehyde oxidase/xanthine dehydrogenase second molybdopterin binding" evidence="1">
    <location>
        <begin position="2"/>
        <end position="56"/>
    </location>
</feature>
<evidence type="ECO:0000313" key="2">
    <source>
        <dbReference type="EMBL" id="MDR6428716.1"/>
    </source>
</evidence>
<dbReference type="InterPro" id="IPR037165">
    <property type="entry name" value="AldOxase/xan_DH_Mopterin-bd_sf"/>
</dbReference>
<evidence type="ECO:0000313" key="3">
    <source>
        <dbReference type="Proteomes" id="UP001184828"/>
    </source>
</evidence>
<reference evidence="2" key="1">
    <citation type="submission" date="2023-07" db="EMBL/GenBank/DDBJ databases">
        <title>Sorghum-associated microbial communities from plants grown in Nebraska, USA.</title>
        <authorList>
            <person name="Schachtman D."/>
        </authorList>
    </citation>
    <scope>NUCLEOTIDE SEQUENCE</scope>
    <source>
        <strain evidence="2">DS2114</strain>
    </source>
</reference>
<dbReference type="InterPro" id="IPR052516">
    <property type="entry name" value="N-heterocyclic_Hydroxylase"/>
</dbReference>
<dbReference type="Proteomes" id="UP001184828">
    <property type="component" value="Unassembled WGS sequence"/>
</dbReference>
<dbReference type="PANTHER" id="PTHR47495">
    <property type="entry name" value="ALDEHYDE DEHYDROGENASE"/>
    <property type="match status" value="1"/>
</dbReference>
<proteinExistence type="predicted"/>
<protein>
    <submittedName>
        <fullName evidence="2">CO/xanthine dehydrogenase Mo-binding subunit</fullName>
    </submittedName>
</protein>
<dbReference type="PANTHER" id="PTHR47495:SF2">
    <property type="entry name" value="ALDEHYDE DEHYDROGENASE"/>
    <property type="match status" value="1"/>
</dbReference>